<comment type="caution">
    <text evidence="1">The sequence shown here is derived from an EMBL/GenBank/DDBJ whole genome shotgun (WGS) entry which is preliminary data.</text>
</comment>
<evidence type="ECO:0008006" key="3">
    <source>
        <dbReference type="Google" id="ProtNLM"/>
    </source>
</evidence>
<proteinExistence type="predicted"/>
<organism evidence="1 2">
    <name type="scientific">Discostella pseudostelligera</name>
    <dbReference type="NCBI Taxonomy" id="259834"/>
    <lineage>
        <taxon>Eukaryota</taxon>
        <taxon>Sar</taxon>
        <taxon>Stramenopiles</taxon>
        <taxon>Ochrophyta</taxon>
        <taxon>Bacillariophyta</taxon>
        <taxon>Coscinodiscophyceae</taxon>
        <taxon>Thalassiosirophycidae</taxon>
        <taxon>Stephanodiscales</taxon>
        <taxon>Stephanodiscaceae</taxon>
        <taxon>Discostella</taxon>
    </lineage>
</organism>
<dbReference type="AlphaFoldDB" id="A0ABD3MJ42"/>
<protein>
    <recommendedName>
        <fullName evidence="3">DUF659 domain-containing protein</fullName>
    </recommendedName>
</protein>
<dbReference type="EMBL" id="JALLBG020000108">
    <property type="protein sequence ID" value="KAL3764105.1"/>
    <property type="molecule type" value="Genomic_DNA"/>
</dbReference>
<accession>A0ABD3MJ42</accession>
<evidence type="ECO:0000313" key="2">
    <source>
        <dbReference type="Proteomes" id="UP001530293"/>
    </source>
</evidence>
<name>A0ABD3MJ42_9STRA</name>
<sequence>MSHIDSDDGNNIINNEQDSADSDVTLPRLKTIWDCEHINKTVTAGADGVPTSGWTCNWCPHGGRFFKGDNATKALAHVAKITGKNIQFCRGNIPRNKVIQYRNLWLEKSSAKADRTARTVVLEDRISDMQSRALESMFGGDSEEGGDDVVVVPAPARKRPHGDLVAIPSGRAGTTAATSSTVSTSNTQKMARTVGRQLKLCGNSIDPNAPERMNMAIADFLHSNCLPFLLSEDPKFLKVIQVAKMLGAYKPPNRQLIGGKYLDALYDINRSEQMKTLLSESSTFGITLFGDGATIKTIPLLNILAAGVNNSFALLSIDDCTEHLATGGMKDAPYIASVIKPLILELEQETDDHNRKCTDIVDLVFFDGASNVQNAGELLRVKYPRITVGHGAEHVVSLFFKDVYEKVHEFQVMSAFGKKCRNIWGSVRHKPSAMFKKYSRQHNNGTPLGFIKSSECRMAGEHIALLRLLRLRNALKATVTSKEFTDLRVFKDASDIVLCDDFWKYLFVLCRALYAPMHVLRLADQKTPAMDKLYFYRRPKLVHDYSLVGFILSPNPTIMASAVLNKTPLHDDAVERLITRLFVDKSLLGHERTVARAKLIDTFLTEYGDFINKRNAFARDHIWITAQEPDLKAYRWHQKYSLSVTKVLGRLACLVLSKILGIGTAERNWKQVKAVKSGQRVNTMMNKTTKQVLVYAQYQQARAQAKINNRATAGKLWEEGDFESMKMDIYCKDIQEALQAEVATIPTRHVRLWRESWEDHVKGPVEDAKLKERLLQKYGGLKLYDKDDENRLLTCHKPYFQKKRVEQEEYLLEGRVRSGE</sequence>
<evidence type="ECO:0000313" key="1">
    <source>
        <dbReference type="EMBL" id="KAL3764105.1"/>
    </source>
</evidence>
<gene>
    <name evidence="1" type="ORF">ACHAWU_003917</name>
</gene>
<dbReference type="Proteomes" id="UP001530293">
    <property type="component" value="Unassembled WGS sequence"/>
</dbReference>
<keyword evidence="2" id="KW-1185">Reference proteome</keyword>
<reference evidence="1 2" key="1">
    <citation type="submission" date="2024-10" db="EMBL/GenBank/DDBJ databases">
        <title>Updated reference genomes for cyclostephanoid diatoms.</title>
        <authorList>
            <person name="Roberts W.R."/>
            <person name="Alverson A.J."/>
        </authorList>
    </citation>
    <scope>NUCLEOTIDE SEQUENCE [LARGE SCALE GENOMIC DNA]</scope>
    <source>
        <strain evidence="1 2">AJA232-27</strain>
    </source>
</reference>